<protein>
    <submittedName>
        <fullName evidence="2">Uncharacterized protein</fullName>
    </submittedName>
</protein>
<feature type="compositionally biased region" description="Basic and acidic residues" evidence="1">
    <location>
        <begin position="1"/>
        <end position="17"/>
    </location>
</feature>
<organism evidence="2">
    <name type="scientific">viral metagenome</name>
    <dbReference type="NCBI Taxonomy" id="1070528"/>
    <lineage>
        <taxon>unclassified sequences</taxon>
        <taxon>metagenomes</taxon>
        <taxon>organismal metagenomes</taxon>
    </lineage>
</organism>
<name>A0A6M3LKW8_9ZZZZ</name>
<sequence length="116" mass="13368">MYKDKGKQKEANREAQRKWRNTHNTLKSSETKKKSNTVIPDPVIPILGNTRVIPNGRPRKMPEVTQKDIDGLPQVVKDGIGNVLESRRRLGLPDDTEERWVRAAQYNRLYGDYLAI</sequence>
<evidence type="ECO:0000256" key="1">
    <source>
        <dbReference type="SAM" id="MobiDB-lite"/>
    </source>
</evidence>
<proteinExistence type="predicted"/>
<feature type="region of interest" description="Disordered" evidence="1">
    <location>
        <begin position="1"/>
        <end position="41"/>
    </location>
</feature>
<gene>
    <name evidence="2" type="ORF">MM415B04183_0011</name>
</gene>
<evidence type="ECO:0000313" key="2">
    <source>
        <dbReference type="EMBL" id="QJA93578.1"/>
    </source>
</evidence>
<dbReference type="AlphaFoldDB" id="A0A6M3LKW8"/>
<reference evidence="2" key="1">
    <citation type="submission" date="2020-03" db="EMBL/GenBank/DDBJ databases">
        <title>The deep terrestrial virosphere.</title>
        <authorList>
            <person name="Holmfeldt K."/>
            <person name="Nilsson E."/>
            <person name="Simone D."/>
            <person name="Lopez-Fernandez M."/>
            <person name="Wu X."/>
            <person name="de Brujin I."/>
            <person name="Lundin D."/>
            <person name="Andersson A."/>
            <person name="Bertilsson S."/>
            <person name="Dopson M."/>
        </authorList>
    </citation>
    <scope>NUCLEOTIDE SEQUENCE</scope>
    <source>
        <strain evidence="2">MM415B04183</strain>
    </source>
</reference>
<accession>A0A6M3LKW8</accession>
<dbReference type="EMBL" id="MT143160">
    <property type="protein sequence ID" value="QJA93578.1"/>
    <property type="molecule type" value="Genomic_DNA"/>
</dbReference>